<dbReference type="RefSeq" id="WP_183374996.1">
    <property type="nucleotide sequence ID" value="NZ_CBCSFZ010000004.1"/>
</dbReference>
<evidence type="ECO:0000256" key="1">
    <source>
        <dbReference type="ARBA" id="ARBA00022448"/>
    </source>
</evidence>
<dbReference type="GO" id="GO:0005886">
    <property type="term" value="C:plasma membrane"/>
    <property type="evidence" value="ECO:0007669"/>
    <property type="project" value="TreeGrafter"/>
</dbReference>
<protein>
    <submittedName>
        <fullName evidence="6">Putative ABC transport system ATP-binding protein</fullName>
    </submittedName>
</protein>
<dbReference type="InterPro" id="IPR003593">
    <property type="entry name" value="AAA+_ATPase"/>
</dbReference>
<dbReference type="PANTHER" id="PTHR24220:SF685">
    <property type="entry name" value="ABC TRANSPORTER RELATED"/>
    <property type="match status" value="1"/>
</dbReference>
<feature type="domain" description="ABC transporter" evidence="5">
    <location>
        <begin position="22"/>
        <end position="250"/>
    </location>
</feature>
<evidence type="ECO:0000256" key="2">
    <source>
        <dbReference type="ARBA" id="ARBA00022741"/>
    </source>
</evidence>
<keyword evidence="2" id="KW-0547">Nucleotide-binding</keyword>
<dbReference type="InterPro" id="IPR003439">
    <property type="entry name" value="ABC_transporter-like_ATP-bd"/>
</dbReference>
<evidence type="ECO:0000256" key="3">
    <source>
        <dbReference type="ARBA" id="ARBA00022840"/>
    </source>
</evidence>
<gene>
    <name evidence="6" type="ORF">FHX50_000972</name>
</gene>
<proteinExistence type="predicted"/>
<dbReference type="GO" id="GO:0022857">
    <property type="term" value="F:transmembrane transporter activity"/>
    <property type="evidence" value="ECO:0007669"/>
    <property type="project" value="UniProtKB-ARBA"/>
</dbReference>
<dbReference type="Pfam" id="PF00005">
    <property type="entry name" value="ABC_tran"/>
    <property type="match status" value="1"/>
</dbReference>
<feature type="region of interest" description="Disordered" evidence="4">
    <location>
        <begin position="1"/>
        <end position="21"/>
    </location>
</feature>
<organism evidence="6 7">
    <name type="scientific">Helcobacillus massiliensis</name>
    <dbReference type="NCBI Taxonomy" id="521392"/>
    <lineage>
        <taxon>Bacteria</taxon>
        <taxon>Bacillati</taxon>
        <taxon>Actinomycetota</taxon>
        <taxon>Actinomycetes</taxon>
        <taxon>Micrococcales</taxon>
        <taxon>Dermabacteraceae</taxon>
        <taxon>Helcobacillus</taxon>
    </lineage>
</organism>
<evidence type="ECO:0000259" key="5">
    <source>
        <dbReference type="PROSITE" id="PS50893"/>
    </source>
</evidence>
<dbReference type="SMART" id="SM00382">
    <property type="entry name" value="AAA"/>
    <property type="match status" value="1"/>
</dbReference>
<dbReference type="AlphaFoldDB" id="A0A839QQY4"/>
<dbReference type="InterPro" id="IPR015854">
    <property type="entry name" value="ABC_transpr_LolD-like"/>
</dbReference>
<dbReference type="EMBL" id="JACHWP010000001">
    <property type="protein sequence ID" value="MBB3022724.1"/>
    <property type="molecule type" value="Genomic_DNA"/>
</dbReference>
<reference evidence="6 7" key="1">
    <citation type="submission" date="2020-08" db="EMBL/GenBank/DDBJ databases">
        <title>Sequencing the genomes of 1000 actinobacteria strains.</title>
        <authorList>
            <person name="Klenk H.-P."/>
        </authorList>
    </citation>
    <scope>NUCLEOTIDE SEQUENCE [LARGE SCALE GENOMIC DNA]</scope>
    <source>
        <strain evidence="6 7">DSM 23040</strain>
    </source>
</reference>
<dbReference type="GO" id="GO:0098796">
    <property type="term" value="C:membrane protein complex"/>
    <property type="evidence" value="ECO:0007669"/>
    <property type="project" value="UniProtKB-ARBA"/>
</dbReference>
<name>A0A839QQY4_9MICO</name>
<dbReference type="InterPro" id="IPR017911">
    <property type="entry name" value="MacB-like_ATP-bd"/>
</dbReference>
<dbReference type="InterPro" id="IPR027417">
    <property type="entry name" value="P-loop_NTPase"/>
</dbReference>
<dbReference type="SUPFAM" id="SSF52540">
    <property type="entry name" value="P-loop containing nucleoside triphosphate hydrolases"/>
    <property type="match status" value="1"/>
</dbReference>
<dbReference type="GO" id="GO:0016887">
    <property type="term" value="F:ATP hydrolysis activity"/>
    <property type="evidence" value="ECO:0007669"/>
    <property type="project" value="InterPro"/>
</dbReference>
<sequence>MSSTAPVNAPDPSADASPTAQVTATGLRKSYGEGDAEVRALDDVTLRIERGCFTAIMGASGSGKSTLLHMLAGLDRLDTGSVVIDGIDITGLSDSQLTKLRRERVGFVFQSFNLLPMLTCEQNILLPLELAGQKPDRAWMDTVVDRFGLRERLTHLPSQMSGGQVQRTAIARALVTRPSVLFADEPTGNLDSATTDEVLDFLRTSVEEFGQTVVMVTHERDAAERADRIITLADGRIIADEAVPHASAATK</sequence>
<keyword evidence="3 6" id="KW-0067">ATP-binding</keyword>
<dbReference type="FunFam" id="3.40.50.300:FF:000032">
    <property type="entry name" value="Export ABC transporter ATP-binding protein"/>
    <property type="match status" value="1"/>
</dbReference>
<keyword evidence="1" id="KW-0813">Transport</keyword>
<comment type="caution">
    <text evidence="6">The sequence shown here is derived from an EMBL/GenBank/DDBJ whole genome shotgun (WGS) entry which is preliminary data.</text>
</comment>
<dbReference type="GO" id="GO:0005524">
    <property type="term" value="F:ATP binding"/>
    <property type="evidence" value="ECO:0007669"/>
    <property type="project" value="UniProtKB-KW"/>
</dbReference>
<dbReference type="CDD" id="cd03255">
    <property type="entry name" value="ABC_MJ0796_LolCDE_FtsE"/>
    <property type="match status" value="1"/>
</dbReference>
<dbReference type="PROSITE" id="PS50893">
    <property type="entry name" value="ABC_TRANSPORTER_2"/>
    <property type="match status" value="1"/>
</dbReference>
<dbReference type="Proteomes" id="UP000568050">
    <property type="component" value="Unassembled WGS sequence"/>
</dbReference>
<accession>A0A839QQY4</accession>
<dbReference type="Gene3D" id="3.40.50.300">
    <property type="entry name" value="P-loop containing nucleotide triphosphate hydrolases"/>
    <property type="match status" value="1"/>
</dbReference>
<evidence type="ECO:0000313" key="7">
    <source>
        <dbReference type="Proteomes" id="UP000568050"/>
    </source>
</evidence>
<evidence type="ECO:0000256" key="4">
    <source>
        <dbReference type="SAM" id="MobiDB-lite"/>
    </source>
</evidence>
<keyword evidence="7" id="KW-1185">Reference proteome</keyword>
<evidence type="ECO:0000313" key="6">
    <source>
        <dbReference type="EMBL" id="MBB3022724.1"/>
    </source>
</evidence>
<dbReference type="PANTHER" id="PTHR24220">
    <property type="entry name" value="IMPORT ATP-BINDING PROTEIN"/>
    <property type="match status" value="1"/>
</dbReference>